<evidence type="ECO:0000313" key="8">
    <source>
        <dbReference type="Proteomes" id="UP000053157"/>
    </source>
</evidence>
<feature type="transmembrane region" description="Helical" evidence="6">
    <location>
        <begin position="73"/>
        <end position="91"/>
    </location>
</feature>
<dbReference type="PANTHER" id="PTHR10361">
    <property type="entry name" value="SODIUM-BILE ACID COTRANSPORTER"/>
    <property type="match status" value="1"/>
</dbReference>
<feature type="transmembrane region" description="Helical" evidence="6">
    <location>
        <begin position="98"/>
        <end position="122"/>
    </location>
</feature>
<organism evidence="7 8">
    <name type="scientific">Haloferax profundi</name>
    <dbReference type="NCBI Taxonomy" id="1544718"/>
    <lineage>
        <taxon>Archaea</taxon>
        <taxon>Methanobacteriati</taxon>
        <taxon>Methanobacteriota</taxon>
        <taxon>Stenosarchaea group</taxon>
        <taxon>Halobacteria</taxon>
        <taxon>Halobacteriales</taxon>
        <taxon>Haloferacaceae</taxon>
        <taxon>Haloferax</taxon>
    </lineage>
</organism>
<evidence type="ECO:0000256" key="6">
    <source>
        <dbReference type="SAM" id="Phobius"/>
    </source>
</evidence>
<evidence type="ECO:0000256" key="4">
    <source>
        <dbReference type="ARBA" id="ARBA00023136"/>
    </source>
</evidence>
<dbReference type="InterPro" id="IPR038770">
    <property type="entry name" value="Na+/solute_symporter_sf"/>
</dbReference>
<dbReference type="Gene3D" id="1.20.1530.20">
    <property type="match status" value="1"/>
</dbReference>
<evidence type="ECO:0000256" key="5">
    <source>
        <dbReference type="SAM" id="MobiDB-lite"/>
    </source>
</evidence>
<reference evidence="7 8" key="1">
    <citation type="submission" date="2015-12" db="EMBL/GenBank/DDBJ databases">
        <title>Haloferax profundi sp. nov. isolated from the Discovery deep brine-seawater interface in the Red Sea.</title>
        <authorList>
            <person name="Zhang G."/>
            <person name="Stingl U."/>
            <person name="Rashid M."/>
        </authorList>
    </citation>
    <scope>NUCLEOTIDE SEQUENCE [LARGE SCALE GENOMIC DNA]</scope>
    <source>
        <strain evidence="7 8">SB29</strain>
    </source>
</reference>
<dbReference type="AlphaFoldDB" id="A0A0W1RKN1"/>
<protein>
    <submittedName>
        <fullName evidence="7">Transporter</fullName>
    </submittedName>
</protein>
<feature type="transmembrane region" description="Helical" evidence="6">
    <location>
        <begin position="46"/>
        <end position="67"/>
    </location>
</feature>
<feature type="transmembrane region" description="Helical" evidence="6">
    <location>
        <begin position="173"/>
        <end position="191"/>
    </location>
</feature>
<dbReference type="Pfam" id="PF01758">
    <property type="entry name" value="SBF"/>
    <property type="match status" value="1"/>
</dbReference>
<feature type="transmembrane region" description="Helical" evidence="6">
    <location>
        <begin position="134"/>
        <end position="152"/>
    </location>
</feature>
<evidence type="ECO:0000256" key="1">
    <source>
        <dbReference type="ARBA" id="ARBA00004141"/>
    </source>
</evidence>
<evidence type="ECO:0000313" key="7">
    <source>
        <dbReference type="EMBL" id="KTG13390.1"/>
    </source>
</evidence>
<sequence length="299" mass="30981">MAVVLESLATLSVLVFVVTSMLSMGLSLTVSQILDPLRNASLVAKALAANFVVIPIVAYVLVFVFPLSEGQSIGIILLATAAGAPFLPKLVEVAKGNIAFGVGLMVLLMVVTVVYVPLVLPLLLPGVQVNPLDIASSLVVLMLIPLAIGLVVKDRYESIATSVEPVMSQTSTTALVFLTVLMLVLNFDNLVSVVGTGVILALFVFVAVSFAVGYVLGGPVADNKSVMGLGTGQRNISAALVVAAQNFQDPDVVTILLVGALVMLVVLMAAGGELGRRSEVPSETSSLTGERGDQQVTPE</sequence>
<keyword evidence="3 6" id="KW-1133">Transmembrane helix</keyword>
<evidence type="ECO:0000256" key="2">
    <source>
        <dbReference type="ARBA" id="ARBA00022692"/>
    </source>
</evidence>
<dbReference type="InterPro" id="IPR002657">
    <property type="entry name" value="BilAc:Na_symport/Acr3"/>
</dbReference>
<comment type="subcellular location">
    <subcellularLocation>
        <location evidence="1">Membrane</location>
        <topology evidence="1">Multi-pass membrane protein</topology>
    </subcellularLocation>
</comment>
<feature type="transmembrane region" description="Helical" evidence="6">
    <location>
        <begin position="252"/>
        <end position="271"/>
    </location>
</feature>
<accession>A0A0W1RKN1</accession>
<dbReference type="RefSeq" id="WP_058573445.1">
    <property type="nucleotide sequence ID" value="NZ_LOPV01000597.1"/>
</dbReference>
<feature type="transmembrane region" description="Helical" evidence="6">
    <location>
        <begin position="197"/>
        <end position="217"/>
    </location>
</feature>
<feature type="transmembrane region" description="Helical" evidence="6">
    <location>
        <begin position="12"/>
        <end position="34"/>
    </location>
</feature>
<keyword evidence="2 6" id="KW-0812">Transmembrane</keyword>
<comment type="caution">
    <text evidence="7">The sequence shown here is derived from an EMBL/GenBank/DDBJ whole genome shotgun (WGS) entry which is preliminary data.</text>
</comment>
<feature type="compositionally biased region" description="Polar residues" evidence="5">
    <location>
        <begin position="281"/>
        <end position="299"/>
    </location>
</feature>
<feature type="region of interest" description="Disordered" evidence="5">
    <location>
        <begin position="277"/>
        <end position="299"/>
    </location>
</feature>
<proteinExistence type="predicted"/>
<keyword evidence="8" id="KW-1185">Reference proteome</keyword>
<gene>
    <name evidence="7" type="ORF">AUR66_19455</name>
</gene>
<name>A0A0W1RKN1_9EURY</name>
<dbReference type="InterPro" id="IPR004710">
    <property type="entry name" value="Bilac:Na_transpt"/>
</dbReference>
<dbReference type="Proteomes" id="UP000053157">
    <property type="component" value="Unassembled WGS sequence"/>
</dbReference>
<dbReference type="OrthoDB" id="111412at2157"/>
<evidence type="ECO:0000256" key="3">
    <source>
        <dbReference type="ARBA" id="ARBA00022989"/>
    </source>
</evidence>
<dbReference type="EMBL" id="LOPV01000597">
    <property type="protein sequence ID" value="KTG13390.1"/>
    <property type="molecule type" value="Genomic_DNA"/>
</dbReference>
<dbReference type="GO" id="GO:0016020">
    <property type="term" value="C:membrane"/>
    <property type="evidence" value="ECO:0007669"/>
    <property type="project" value="UniProtKB-SubCell"/>
</dbReference>
<keyword evidence="4 6" id="KW-0472">Membrane</keyword>
<dbReference type="PANTHER" id="PTHR10361:SF28">
    <property type="entry name" value="P3 PROTEIN-RELATED"/>
    <property type="match status" value="1"/>
</dbReference>